<dbReference type="EMBL" id="JBAMIC010000013">
    <property type="protein sequence ID" value="KAK7097400.1"/>
    <property type="molecule type" value="Genomic_DNA"/>
</dbReference>
<proteinExistence type="predicted"/>
<dbReference type="InterPro" id="IPR052942">
    <property type="entry name" value="LPS_cholinephosphotransferase"/>
</dbReference>
<reference evidence="2 3" key="1">
    <citation type="submission" date="2024-02" db="EMBL/GenBank/DDBJ databases">
        <title>Chromosome-scale genome assembly of the rough periwinkle Littorina saxatilis.</title>
        <authorList>
            <person name="De Jode A."/>
            <person name="Faria R."/>
            <person name="Formenti G."/>
            <person name="Sims Y."/>
            <person name="Smith T.P."/>
            <person name="Tracey A."/>
            <person name="Wood J.M.D."/>
            <person name="Zagrodzka Z.B."/>
            <person name="Johannesson K."/>
            <person name="Butlin R.K."/>
            <person name="Leder E.H."/>
        </authorList>
    </citation>
    <scope>NUCLEOTIDE SEQUENCE [LARGE SCALE GENOMIC DNA]</scope>
    <source>
        <strain evidence="2">Snail1</strain>
        <tissue evidence="2">Muscle</tissue>
    </source>
</reference>
<name>A0AAN9G857_9CAEN</name>
<accession>A0AAN9G857</accession>
<dbReference type="AlphaFoldDB" id="A0AAN9G857"/>
<keyword evidence="3" id="KW-1185">Reference proteome</keyword>
<evidence type="ECO:0000313" key="3">
    <source>
        <dbReference type="Proteomes" id="UP001374579"/>
    </source>
</evidence>
<dbReference type="Proteomes" id="UP001374579">
    <property type="component" value="Unassembled WGS sequence"/>
</dbReference>
<evidence type="ECO:0000259" key="1">
    <source>
        <dbReference type="Pfam" id="PF04991"/>
    </source>
</evidence>
<dbReference type="InterPro" id="IPR007074">
    <property type="entry name" value="LicD/FKTN/FKRP_NTP_transf"/>
</dbReference>
<protein>
    <recommendedName>
        <fullName evidence="1">LicD/FKTN/FKRP nucleotidyltransferase domain-containing protein</fullName>
    </recommendedName>
</protein>
<gene>
    <name evidence="2" type="ORF">V1264_004386</name>
</gene>
<dbReference type="GO" id="GO:0009100">
    <property type="term" value="P:glycoprotein metabolic process"/>
    <property type="evidence" value="ECO:0007669"/>
    <property type="project" value="UniProtKB-ARBA"/>
</dbReference>
<feature type="domain" description="LicD/FKTN/FKRP nucleotidyltransferase" evidence="1">
    <location>
        <begin position="97"/>
        <end position="149"/>
    </location>
</feature>
<sequence>MILVASLLSAPKTAGHWLASLGHRKGVQRLRSSLPYPCFRWKRPLLACFLLVILLVVVKIMRRPRCAREPTQFQPALTVQQRELLLDALDEFQTTLRKAQIPFFMYDGTLLGSWRHHGLIPWDEDIDVAVPFVDKDRLRVVLEQLKPGYILHADELRRWKFYSSLAAPVGGKTWSAPFIDISFYNRTGTHVVVADPPGDGIVVVWPQGHVFPLTFRPFEGRQLLAPRNTYAALKMMVEIDLCRVEAYSHLKVRYVRKCSDVLCADIQHRFPFVVRMFVGEGVCEGCEGVCEESLVLNRAVISQVVLNYSDGCGGYGQKYIKKLLSSLL</sequence>
<evidence type="ECO:0000313" key="2">
    <source>
        <dbReference type="EMBL" id="KAK7097400.1"/>
    </source>
</evidence>
<dbReference type="PANTHER" id="PTHR43404:SF2">
    <property type="entry name" value="LIPOPOLYSACCHARIDE CHOLINEPHOSPHOTRANSFERASE LICD"/>
    <property type="match status" value="1"/>
</dbReference>
<comment type="caution">
    <text evidence="2">The sequence shown here is derived from an EMBL/GenBank/DDBJ whole genome shotgun (WGS) entry which is preliminary data.</text>
</comment>
<dbReference type="PANTHER" id="PTHR43404">
    <property type="entry name" value="LIPOPOLYSACCHARIDE CHOLINEPHOSPHOTRANSFERASE LICD"/>
    <property type="match status" value="1"/>
</dbReference>
<dbReference type="Pfam" id="PF04991">
    <property type="entry name" value="LicD"/>
    <property type="match status" value="1"/>
</dbReference>
<organism evidence="2 3">
    <name type="scientific">Littorina saxatilis</name>
    <dbReference type="NCBI Taxonomy" id="31220"/>
    <lineage>
        <taxon>Eukaryota</taxon>
        <taxon>Metazoa</taxon>
        <taxon>Spiralia</taxon>
        <taxon>Lophotrochozoa</taxon>
        <taxon>Mollusca</taxon>
        <taxon>Gastropoda</taxon>
        <taxon>Caenogastropoda</taxon>
        <taxon>Littorinimorpha</taxon>
        <taxon>Littorinoidea</taxon>
        <taxon>Littorinidae</taxon>
        <taxon>Littorina</taxon>
    </lineage>
</organism>